<organism evidence="2 3">
    <name type="scientific">Monosporascus cannonballus</name>
    <dbReference type="NCBI Taxonomy" id="155416"/>
    <lineage>
        <taxon>Eukaryota</taxon>
        <taxon>Fungi</taxon>
        <taxon>Dikarya</taxon>
        <taxon>Ascomycota</taxon>
        <taxon>Pezizomycotina</taxon>
        <taxon>Sordariomycetes</taxon>
        <taxon>Xylariomycetidae</taxon>
        <taxon>Xylariales</taxon>
        <taxon>Xylariales incertae sedis</taxon>
        <taxon>Monosporascus</taxon>
    </lineage>
</organism>
<name>A0ABY0GZS3_9PEZI</name>
<dbReference type="Proteomes" id="UP000294003">
    <property type="component" value="Unassembled WGS sequence"/>
</dbReference>
<sequence>MAAVDACRAPLAQYPLPPFSKEAMKQTALTHLEEYLSRPVDDKPFVAEDTQKERDRLWQNWTRFCETVSIDNRTAWLQFVAHPETADAQAPFKSFLRTYAETSAQKRVVLGPQEYEYKRMVNSAFTVTEIWRRLVACGEHHVMRQHRRDFPSQADTWRLRWISKEEGSREGPAYRIVKWIFVELAGEIGLETAPTYEKTEATPTDVHVAVLRDPENRSQTKIVISVWIERNKIKETSKTSRSRNGGWIRFDITLVPNCSFCLASMVLTRAIQDRAFEPSFNNIDEIFDRPNLESVNFVQLRWKRDILNQRIFPITYKTLNELWHRTLLVSGFRTHSRLYSLRVGAGARFDGVLSSALRNYILSHTTGVFESSYQSHRVRANLMSLAFGKDAGRDDKLFAMLRDMSVSRDANAPVDITMDEHREFEKRNDVGGLRYEIATAKNGNERTKLRAKLHNLLKTLRKLKLDEKRDEYFRRVDYLRAQGMATIDTCLPDNSSSVLPPASTAGVASLLMVPVDSLSIDRDSHSRRYMCALLGYLTSAPVEAFEGGKVEEDKAKREDTKDGSDPCEREGVNRTDIIDGLASWHMHLEIAHTGWGYGGRTSGEGAKTGRRRGKHEEAGDEGYDELDAQLGEANPNTSCLDMDNGSAMALLETPPVPSSPASSSSLSSIDTETLDFPGYETVSPLNFGSESGRASPSISTPPSSLTDVENEDKLDVFYAEFNSEASEEHPHGQDLGSSEVRPTQAAPCFNALKTAGYHDKLAIALRYDSSSQLLPQTASSVPMELIDPALRNDVPEPMEEIIATYSAGADLDDLYHQDSLKQWHNDDDVDDGDRGHSIDRILERWKQDQFLLRWADDGSCWRDGNA</sequence>
<dbReference type="Pfam" id="PF11917">
    <property type="entry name" value="DUF3435"/>
    <property type="match status" value="1"/>
</dbReference>
<comment type="caution">
    <text evidence="2">The sequence shown here is derived from an EMBL/GenBank/DDBJ whole genome shotgun (WGS) entry which is preliminary data.</text>
</comment>
<reference evidence="2 3" key="1">
    <citation type="submission" date="2018-06" db="EMBL/GenBank/DDBJ databases">
        <title>Complete Genomes of Monosporascus.</title>
        <authorList>
            <person name="Robinson A.J."/>
            <person name="Natvig D.O."/>
        </authorList>
    </citation>
    <scope>NUCLEOTIDE SEQUENCE [LARGE SCALE GENOMIC DNA]</scope>
    <source>
        <strain evidence="2 3">CBS 609.92</strain>
    </source>
</reference>
<feature type="compositionally biased region" description="Polar residues" evidence="1">
    <location>
        <begin position="683"/>
        <end position="694"/>
    </location>
</feature>
<feature type="compositionally biased region" description="Low complexity" evidence="1">
    <location>
        <begin position="659"/>
        <end position="668"/>
    </location>
</feature>
<feature type="region of interest" description="Disordered" evidence="1">
    <location>
        <begin position="649"/>
        <end position="707"/>
    </location>
</feature>
<gene>
    <name evidence="2" type="ORF">DL762_007375</name>
</gene>
<keyword evidence="3" id="KW-1185">Reference proteome</keyword>
<dbReference type="InterPro" id="IPR021842">
    <property type="entry name" value="DUF3435"/>
</dbReference>
<accession>A0ABY0GZS3</accession>
<evidence type="ECO:0000313" key="2">
    <source>
        <dbReference type="EMBL" id="RYO80969.1"/>
    </source>
</evidence>
<dbReference type="PANTHER" id="PTHR37535:SF3">
    <property type="entry name" value="FLUG DOMAIN-CONTAINING PROTEIN"/>
    <property type="match status" value="1"/>
</dbReference>
<dbReference type="PANTHER" id="PTHR37535">
    <property type="entry name" value="FLUG DOMAIN PROTEIN"/>
    <property type="match status" value="1"/>
</dbReference>
<protein>
    <submittedName>
        <fullName evidence="2">Uncharacterized protein</fullName>
    </submittedName>
</protein>
<evidence type="ECO:0000313" key="3">
    <source>
        <dbReference type="Proteomes" id="UP000294003"/>
    </source>
</evidence>
<feature type="region of interest" description="Disordered" evidence="1">
    <location>
        <begin position="549"/>
        <end position="571"/>
    </location>
</feature>
<feature type="region of interest" description="Disordered" evidence="1">
    <location>
        <begin position="598"/>
        <end position="621"/>
    </location>
</feature>
<dbReference type="EMBL" id="QJNS01000268">
    <property type="protein sequence ID" value="RYO80969.1"/>
    <property type="molecule type" value="Genomic_DNA"/>
</dbReference>
<evidence type="ECO:0000256" key="1">
    <source>
        <dbReference type="SAM" id="MobiDB-lite"/>
    </source>
</evidence>
<proteinExistence type="predicted"/>
<feature type="compositionally biased region" description="Low complexity" evidence="1">
    <location>
        <begin position="695"/>
        <end position="704"/>
    </location>
</feature>